<dbReference type="AlphaFoldDB" id="A0A813KAX6"/>
<dbReference type="Proteomes" id="UP000626109">
    <property type="component" value="Unassembled WGS sequence"/>
</dbReference>
<gene>
    <name evidence="2" type="ORF">PGLA2088_LOCUS32312</name>
</gene>
<dbReference type="EMBL" id="CAJNNW010030011">
    <property type="protein sequence ID" value="CAE8702109.1"/>
    <property type="molecule type" value="Genomic_DNA"/>
</dbReference>
<feature type="compositionally biased region" description="Polar residues" evidence="1">
    <location>
        <begin position="1"/>
        <end position="13"/>
    </location>
</feature>
<evidence type="ECO:0000256" key="1">
    <source>
        <dbReference type="SAM" id="MobiDB-lite"/>
    </source>
</evidence>
<comment type="caution">
    <text evidence="2">The sequence shown here is derived from an EMBL/GenBank/DDBJ whole genome shotgun (WGS) entry which is preliminary data.</text>
</comment>
<organism evidence="2 3">
    <name type="scientific">Polarella glacialis</name>
    <name type="common">Dinoflagellate</name>
    <dbReference type="NCBI Taxonomy" id="89957"/>
    <lineage>
        <taxon>Eukaryota</taxon>
        <taxon>Sar</taxon>
        <taxon>Alveolata</taxon>
        <taxon>Dinophyceae</taxon>
        <taxon>Suessiales</taxon>
        <taxon>Suessiaceae</taxon>
        <taxon>Polarella</taxon>
    </lineage>
</organism>
<name>A0A813KAX6_POLGL</name>
<sequence>MSIASRQNSSIINASFAEHRHRADRDAARAQRSNTKLATAAENFIDVRVPFEEQFKYRFLPVSAPPHTVSGRILVFLRSNSLVVKFTMNCWRMQPCQFTVASKMEFI</sequence>
<feature type="compositionally biased region" description="Basic and acidic residues" evidence="1">
    <location>
        <begin position="17"/>
        <end position="29"/>
    </location>
</feature>
<feature type="region of interest" description="Disordered" evidence="1">
    <location>
        <begin position="1"/>
        <end position="30"/>
    </location>
</feature>
<protein>
    <submittedName>
        <fullName evidence="2">Uncharacterized protein</fullName>
    </submittedName>
</protein>
<evidence type="ECO:0000313" key="2">
    <source>
        <dbReference type="EMBL" id="CAE8702109.1"/>
    </source>
</evidence>
<reference evidence="2" key="1">
    <citation type="submission" date="2021-02" db="EMBL/GenBank/DDBJ databases">
        <authorList>
            <person name="Dougan E. K."/>
            <person name="Rhodes N."/>
            <person name="Thang M."/>
            <person name="Chan C."/>
        </authorList>
    </citation>
    <scope>NUCLEOTIDE SEQUENCE</scope>
</reference>
<proteinExistence type="predicted"/>
<accession>A0A813KAX6</accession>
<evidence type="ECO:0000313" key="3">
    <source>
        <dbReference type="Proteomes" id="UP000626109"/>
    </source>
</evidence>